<reference evidence="2 3" key="1">
    <citation type="journal article" date="2006" name="Genome Biol.">
        <title>The genome of Rhizobium leguminosarum has recognizable core and accessory components.</title>
        <authorList>
            <person name="Young J.W."/>
            <person name="Crossman L.C."/>
            <person name="Johnston A.W.B."/>
            <person name="Thomson N.R."/>
            <person name="Ghazoui Z.F."/>
            <person name="Hull K.H."/>
            <person name="Wexler M."/>
            <person name="Curson A.R.J."/>
            <person name="Todd J.D."/>
            <person name="Poole P.S."/>
            <person name="Mauchline T.H."/>
            <person name="East A.K."/>
            <person name="Quail M.A."/>
            <person name="Churcher C."/>
            <person name="Arrowsmith C."/>
            <person name="Cherevach A."/>
            <person name="Chillingworth T."/>
            <person name="Clarke K."/>
            <person name="Cronin A."/>
            <person name="Davis P."/>
            <person name="Fraser A."/>
            <person name="Hance Z."/>
            <person name="Hauser H."/>
            <person name="Jagels K."/>
            <person name="Moule S."/>
            <person name="Mungall K."/>
            <person name="Norbertczak H."/>
            <person name="Rabbinowitsch E."/>
            <person name="Sanders M."/>
            <person name="Simmonds M."/>
            <person name="Whitehead S."/>
            <person name="Parkhill J."/>
        </authorList>
    </citation>
    <scope>NUCLEOTIDE SEQUENCE [LARGE SCALE GENOMIC DNA]</scope>
    <source>
        <strain evidence="3">DSM 114642 / LMG 32736 / 3841</strain>
    </source>
</reference>
<keyword evidence="3" id="KW-1185">Reference proteome</keyword>
<dbReference type="KEGG" id="rle:RL2152"/>
<gene>
    <name evidence="2" type="ordered locus">RL2152</name>
</gene>
<evidence type="ECO:0000313" key="2">
    <source>
        <dbReference type="EMBL" id="CAK07644.1"/>
    </source>
</evidence>
<accession>Q1MHC1</accession>
<dbReference type="HOGENOM" id="CLU_2525220_0_0_5"/>
<organism evidence="2 3">
    <name type="scientific">Rhizobium johnstonii (strain DSM 114642 / LMG 32736 / 3841)</name>
    <name type="common">Rhizobium leguminosarum bv. viciae</name>
    <dbReference type="NCBI Taxonomy" id="216596"/>
    <lineage>
        <taxon>Bacteria</taxon>
        <taxon>Pseudomonadati</taxon>
        <taxon>Pseudomonadota</taxon>
        <taxon>Alphaproteobacteria</taxon>
        <taxon>Hyphomicrobiales</taxon>
        <taxon>Rhizobiaceae</taxon>
        <taxon>Rhizobium/Agrobacterium group</taxon>
        <taxon>Rhizobium</taxon>
        <taxon>Rhizobium johnstonii</taxon>
    </lineage>
</organism>
<feature type="region of interest" description="Disordered" evidence="1">
    <location>
        <begin position="53"/>
        <end position="84"/>
    </location>
</feature>
<dbReference type="Proteomes" id="UP000006575">
    <property type="component" value="Chromosome"/>
</dbReference>
<dbReference type="EnsemblBacteria" id="CAK07644">
    <property type="protein sequence ID" value="CAK07644"/>
    <property type="gene ID" value="RL2152"/>
</dbReference>
<protein>
    <submittedName>
        <fullName evidence="2">Uncharacterized protein</fullName>
    </submittedName>
</protein>
<evidence type="ECO:0000313" key="3">
    <source>
        <dbReference type="Proteomes" id="UP000006575"/>
    </source>
</evidence>
<dbReference type="EMBL" id="AM236080">
    <property type="protein sequence ID" value="CAK07644.1"/>
    <property type="molecule type" value="Genomic_DNA"/>
</dbReference>
<sequence>MILKQLDIPTQLAKRSSFSVPKHLKSVVLSMRATCNKGYLGLKVEVTVFQPLSDSGQSNDTVKPLTAFDDGSDERTSFVTSHLR</sequence>
<evidence type="ECO:0000256" key="1">
    <source>
        <dbReference type="SAM" id="MobiDB-lite"/>
    </source>
</evidence>
<dbReference type="AlphaFoldDB" id="Q1MHC1"/>
<proteinExistence type="predicted"/>
<name>Q1MHC1_RHIJ3</name>